<evidence type="ECO:0000259" key="3">
    <source>
        <dbReference type="Pfam" id="PF00724"/>
    </source>
</evidence>
<comment type="caution">
    <text evidence="4">The sequence shown here is derived from an EMBL/GenBank/DDBJ whole genome shotgun (WGS) entry which is preliminary data.</text>
</comment>
<dbReference type="InterPro" id="IPR001155">
    <property type="entry name" value="OxRdtase_FMN_N"/>
</dbReference>
<dbReference type="GO" id="GO:0010181">
    <property type="term" value="F:FMN binding"/>
    <property type="evidence" value="ECO:0007669"/>
    <property type="project" value="InterPro"/>
</dbReference>
<sequence length="434" mass="47891">MKNQCNIAYLLIKKYHLKACMNAINIEQPFTLNNGHLIKNRLFKSAMSEQLGDKLHNPTTGLVTLYQRWAEGGIGLSITGNVMVDRTALGEPKNVVLDEQSDLALFRQWASAGKQNDSQIWMQLNHPGKQIPKFLCSEPVAPSAISLGRGLEKSFNTPRELTENEIYQIINKFATSAKLAKQAGFTGVQIHGAHGYLVSQFLSTRHNQRDDQWGGSLANRLRFVVEVYRAIRNEVGADFPVGIKLNSADFMKGGFTEEESMQVVQTLSEHGIDLIEISGGTYESPSMMGSKSTAEPVKESTVKREAYFLDYMVKVRKLVSTPLVVTGGFRSAPAMNEALSSGATDFVGIARTMAVDPDFPNKLIENPDYGMPLTVPTTGKPLLDKIGMVGLVWYEHQMWRIAAGKETDPKLSALGVVFKSVLGAGIYAFKKRRA</sequence>
<dbReference type="InterPro" id="IPR051799">
    <property type="entry name" value="NADH_flavin_oxidoreductase"/>
</dbReference>
<accession>A0A9X2CH81</accession>
<evidence type="ECO:0000256" key="1">
    <source>
        <dbReference type="ARBA" id="ARBA00022630"/>
    </source>
</evidence>
<dbReference type="SUPFAM" id="SSF51395">
    <property type="entry name" value="FMN-linked oxidoreductases"/>
    <property type="match status" value="1"/>
</dbReference>
<proteinExistence type="predicted"/>
<dbReference type="PANTHER" id="PTHR43656">
    <property type="entry name" value="BINDING OXIDOREDUCTASE, PUTATIVE (AFU_ORTHOLOGUE AFUA_2G08260)-RELATED"/>
    <property type="match status" value="1"/>
</dbReference>
<evidence type="ECO:0000313" key="4">
    <source>
        <dbReference type="EMBL" id="MCL1143208.1"/>
    </source>
</evidence>
<dbReference type="PANTHER" id="PTHR43656:SF2">
    <property type="entry name" value="BINDING OXIDOREDUCTASE, PUTATIVE (AFU_ORTHOLOGUE AFUA_2G08260)-RELATED"/>
    <property type="match status" value="1"/>
</dbReference>
<dbReference type="AlphaFoldDB" id="A0A9X2CH81"/>
<dbReference type="Gene3D" id="3.20.20.70">
    <property type="entry name" value="Aldolase class I"/>
    <property type="match status" value="1"/>
</dbReference>
<dbReference type="Proteomes" id="UP001139333">
    <property type="component" value="Unassembled WGS sequence"/>
</dbReference>
<keyword evidence="1" id="KW-0285">Flavoprotein</keyword>
<evidence type="ECO:0000313" key="5">
    <source>
        <dbReference type="Proteomes" id="UP001139333"/>
    </source>
</evidence>
<dbReference type="Pfam" id="PF00724">
    <property type="entry name" value="Oxidored_FMN"/>
    <property type="match status" value="1"/>
</dbReference>
<reference evidence="4" key="1">
    <citation type="submission" date="2022-01" db="EMBL/GenBank/DDBJ databases">
        <title>Whole genome-based taxonomy of the Shewanellaceae.</title>
        <authorList>
            <person name="Martin-Rodriguez A.J."/>
        </authorList>
    </citation>
    <scope>NUCLEOTIDE SEQUENCE</scope>
    <source>
        <strain evidence="4">DSM 16422</strain>
    </source>
</reference>
<dbReference type="CDD" id="cd04733">
    <property type="entry name" value="OYE_like_2_FMN"/>
    <property type="match status" value="1"/>
</dbReference>
<dbReference type="GO" id="GO:0016491">
    <property type="term" value="F:oxidoreductase activity"/>
    <property type="evidence" value="ECO:0007669"/>
    <property type="project" value="UniProtKB-KW"/>
</dbReference>
<gene>
    <name evidence="4" type="ORF">L2672_10920</name>
</gene>
<dbReference type="InterPro" id="IPR013785">
    <property type="entry name" value="Aldolase_TIM"/>
</dbReference>
<evidence type="ECO:0000256" key="2">
    <source>
        <dbReference type="ARBA" id="ARBA00023002"/>
    </source>
</evidence>
<dbReference type="RefSeq" id="WP_248995885.1">
    <property type="nucleotide sequence ID" value="NZ_JAKIKP010000007.1"/>
</dbReference>
<keyword evidence="2" id="KW-0560">Oxidoreductase</keyword>
<keyword evidence="5" id="KW-1185">Reference proteome</keyword>
<organism evidence="4 5">
    <name type="scientific">Shewanella gaetbuli</name>
    <dbReference type="NCBI Taxonomy" id="220752"/>
    <lineage>
        <taxon>Bacteria</taxon>
        <taxon>Pseudomonadati</taxon>
        <taxon>Pseudomonadota</taxon>
        <taxon>Gammaproteobacteria</taxon>
        <taxon>Alteromonadales</taxon>
        <taxon>Shewanellaceae</taxon>
        <taxon>Shewanella</taxon>
    </lineage>
</organism>
<name>A0A9X2CH81_9GAMM</name>
<dbReference type="EMBL" id="JAKIKP010000007">
    <property type="protein sequence ID" value="MCL1143208.1"/>
    <property type="molecule type" value="Genomic_DNA"/>
</dbReference>
<feature type="domain" description="NADH:flavin oxidoreductase/NADH oxidase N-terminal" evidence="3">
    <location>
        <begin position="28"/>
        <end position="364"/>
    </location>
</feature>
<protein>
    <submittedName>
        <fullName evidence="4">NADH:flavin oxidoreductase/NADH oxidase family protein</fullName>
    </submittedName>
</protein>